<dbReference type="GO" id="GO:0004062">
    <property type="term" value="F:aryl sulfotransferase activity"/>
    <property type="evidence" value="ECO:0007669"/>
    <property type="project" value="InterPro"/>
</dbReference>
<evidence type="ECO:0000256" key="1">
    <source>
        <dbReference type="SAM" id="MobiDB-lite"/>
    </source>
</evidence>
<evidence type="ECO:0000313" key="2">
    <source>
        <dbReference type="EMBL" id="HAW75465.1"/>
    </source>
</evidence>
<gene>
    <name evidence="2" type="ORF">DCW74_06995</name>
</gene>
<dbReference type="Proteomes" id="UP000263517">
    <property type="component" value="Unassembled WGS sequence"/>
</dbReference>
<feature type="region of interest" description="Disordered" evidence="1">
    <location>
        <begin position="50"/>
        <end position="79"/>
    </location>
</feature>
<feature type="compositionally biased region" description="Low complexity" evidence="1">
    <location>
        <begin position="50"/>
        <end position="65"/>
    </location>
</feature>
<evidence type="ECO:0000313" key="3">
    <source>
        <dbReference type="Proteomes" id="UP000263517"/>
    </source>
</evidence>
<dbReference type="PANTHER" id="PTHR35340">
    <property type="entry name" value="PQQ ENZYME REPEAT PROTEIN-RELATED"/>
    <property type="match status" value="1"/>
</dbReference>
<sequence>MVRDRAEMSCVFFSILLCNKGLQMFNNTSFFLRLFSLAALSSMALMGCNSDSSSSTTTDVTTSDTSSDDDTTTSDTTVSEYETGNSIGLILNSSNAQNGYALFGGLRFNQTYLIDNCGEVVQSWDSDYSTMSAYLLENGNLLHTARFQSAVNSEFIQAGGDSGRIEIIDEQNELVWYYEVNSDTQFMHHDAEYIESTGTVLVMVWNKHSAEEAAAAGYTGGHALWSEQIIELDPTADNADDAIVWQWDSWDHMVQDVDYSLDNYGVISENPQLININFEGIDIEYEADPIHMNSVDYNEELDQIVINSRNFSEFWIIDHSTTTEEAASHSGGARGKGGDILFRWGNPQAYDMGDDDDQKLFLQHDAYWIDEGYTHAGQIMVFNNQPNFYGNADYSTIDVIDTEVSDAGDYTINDDGTYGPSDFTWTYTADTPTDFYATNISGAQRLSNGNTIIDEGTTLTFFEVTAEGEVVWKYIAPVDQTGVLTQGDTPQNNFVFRINKYTPDFIGLSYYSLESSGTIENGSDYTCELFE</sequence>
<comment type="caution">
    <text evidence="2">The sequence shown here is derived from an EMBL/GenBank/DDBJ whole genome shotgun (WGS) entry which is preliminary data.</text>
</comment>
<proteinExistence type="predicted"/>
<reference evidence="2 3" key="1">
    <citation type="journal article" date="2018" name="Nat. Biotechnol.">
        <title>A standardized bacterial taxonomy based on genome phylogeny substantially revises the tree of life.</title>
        <authorList>
            <person name="Parks D.H."/>
            <person name="Chuvochina M."/>
            <person name="Waite D.W."/>
            <person name="Rinke C."/>
            <person name="Skarshewski A."/>
            <person name="Chaumeil P.A."/>
            <person name="Hugenholtz P."/>
        </authorList>
    </citation>
    <scope>NUCLEOTIDE SEQUENCE [LARGE SCALE GENOMIC DNA]</scope>
    <source>
        <strain evidence="2">UBA11978</strain>
    </source>
</reference>
<dbReference type="EMBL" id="DNAN01000242">
    <property type="protein sequence ID" value="HAW75465.1"/>
    <property type="molecule type" value="Genomic_DNA"/>
</dbReference>
<dbReference type="InterPro" id="IPR053143">
    <property type="entry name" value="Arylsulfate_ST"/>
</dbReference>
<accession>A0A350P2E8</accession>
<evidence type="ECO:0008006" key="4">
    <source>
        <dbReference type="Google" id="ProtNLM"/>
    </source>
</evidence>
<dbReference type="InterPro" id="IPR010262">
    <property type="entry name" value="Arylsulfotransferase_bact"/>
</dbReference>
<organism evidence="2 3">
    <name type="scientific">Alteromonas australica</name>
    <dbReference type="NCBI Taxonomy" id="589873"/>
    <lineage>
        <taxon>Bacteria</taxon>
        <taxon>Pseudomonadati</taxon>
        <taxon>Pseudomonadota</taxon>
        <taxon>Gammaproteobacteria</taxon>
        <taxon>Alteromonadales</taxon>
        <taxon>Alteromonadaceae</taxon>
        <taxon>Alteromonas/Salinimonas group</taxon>
        <taxon>Alteromonas</taxon>
    </lineage>
</organism>
<dbReference type="Pfam" id="PF05935">
    <property type="entry name" value="Arylsulfotrans"/>
    <property type="match status" value="1"/>
</dbReference>
<dbReference type="AlphaFoldDB" id="A0A350P2E8"/>
<protein>
    <recommendedName>
        <fullName evidence="4">Arylsulfotransferase (ASST)</fullName>
    </recommendedName>
</protein>
<name>A0A350P2E8_9ALTE</name>
<dbReference type="PANTHER" id="PTHR35340:SF5">
    <property type="entry name" value="ASST-DOMAIN-CONTAINING PROTEIN"/>
    <property type="match status" value="1"/>
</dbReference>